<keyword evidence="2" id="KW-1185">Reference proteome</keyword>
<accession>K6ZLK0</accession>
<evidence type="ECO:0008006" key="3">
    <source>
        <dbReference type="Google" id="ProtNLM"/>
    </source>
</evidence>
<evidence type="ECO:0000313" key="2">
    <source>
        <dbReference type="Proteomes" id="UP000011864"/>
    </source>
</evidence>
<proteinExistence type="predicted"/>
<dbReference type="InterPro" id="IPR010774">
    <property type="entry name" value="YbcO"/>
</dbReference>
<dbReference type="PATRIC" id="fig|1129794.4.peg.2384"/>
<dbReference type="HOGENOM" id="CLU_155134_1_0_6"/>
<sequence length="100" mass="10970">MSKSNKLRNSARGQECNIRIPSVCNFNPETTILAHVGSGAGWGGKSRDIEGSFCCSACHDAIDGRTRTPFTAIELKLWAKEGAERTREHWEQIGLIKVPA</sequence>
<protein>
    <recommendedName>
        <fullName evidence="3">DUF1364 domain-containing protein</fullName>
    </recommendedName>
</protein>
<dbReference type="Proteomes" id="UP000011864">
    <property type="component" value="Chromosome"/>
</dbReference>
<dbReference type="AlphaFoldDB" id="K6ZLK0"/>
<dbReference type="KEGG" id="gps:C427_2404"/>
<dbReference type="Pfam" id="PF07102">
    <property type="entry name" value="YbcO"/>
    <property type="match status" value="1"/>
</dbReference>
<dbReference type="EMBL" id="CP003837">
    <property type="protein sequence ID" value="AGH44513.1"/>
    <property type="molecule type" value="Genomic_DNA"/>
</dbReference>
<dbReference type="STRING" id="1129794.C427_2404"/>
<dbReference type="Gene3D" id="3.30.50.20">
    <property type="entry name" value="prophage-derive protein ybcO"/>
    <property type="match status" value="1"/>
</dbReference>
<evidence type="ECO:0000313" key="1">
    <source>
        <dbReference type="EMBL" id="AGH44513.1"/>
    </source>
</evidence>
<dbReference type="OrthoDB" id="7068425at2"/>
<dbReference type="RefSeq" id="WP_007636502.1">
    <property type="nucleotide sequence ID" value="NC_020514.1"/>
</dbReference>
<reference evidence="1 2" key="1">
    <citation type="journal article" date="2013" name="Genome Announc.">
        <title>Complete Genome Sequence of Glaciecola psychrophila Strain 170T.</title>
        <authorList>
            <person name="Yin J."/>
            <person name="Chen J."/>
            <person name="Liu G."/>
            <person name="Yu Y."/>
            <person name="Song L."/>
            <person name="Wang X."/>
            <person name="Qu X."/>
        </authorList>
    </citation>
    <scope>NUCLEOTIDE SEQUENCE [LARGE SCALE GENOMIC DNA]</scope>
    <source>
        <strain evidence="1 2">170</strain>
    </source>
</reference>
<dbReference type="eggNOG" id="ENOG5032TP3">
    <property type="taxonomic scope" value="Bacteria"/>
</dbReference>
<name>K6ZLK0_9ALTE</name>
<gene>
    <name evidence="1" type="ORF">C427_2404</name>
</gene>
<organism evidence="1 2">
    <name type="scientific">Paraglaciecola psychrophila 170</name>
    <dbReference type="NCBI Taxonomy" id="1129794"/>
    <lineage>
        <taxon>Bacteria</taxon>
        <taxon>Pseudomonadati</taxon>
        <taxon>Pseudomonadota</taxon>
        <taxon>Gammaproteobacteria</taxon>
        <taxon>Alteromonadales</taxon>
        <taxon>Alteromonadaceae</taxon>
        <taxon>Paraglaciecola</taxon>
    </lineage>
</organism>